<feature type="domain" description="Sigma-54 factor interaction" evidence="3">
    <location>
        <begin position="244"/>
        <end position="474"/>
    </location>
</feature>
<dbReference type="PROSITE" id="PS50045">
    <property type="entry name" value="SIGMA54_INTERACT_4"/>
    <property type="match status" value="1"/>
</dbReference>
<dbReference type="PANTHER" id="PTHR32071:SF57">
    <property type="entry name" value="C4-DICARBOXYLATE TRANSPORT TRANSCRIPTIONAL REGULATORY PROTEIN DCTD"/>
    <property type="match status" value="1"/>
</dbReference>
<sequence>MDQMIMDICDLYEHKFPVQITYVPLHSTQEHAVVTQELIDSIVKTGFPIFLAEKERVEDSHHHGEWILPIRLQLKVVGLLWVMFTSGKKIPFNEIEQVVAMIETYLSMEEKQRQYTVENRKLRQELKGFLEFEDKPLLLLDRQGIVTECSAGVQTVLGLNRSRLLGETIERLTSEKVKIDVTNVFKPSFQTVEMKLEGKREKWHVQIKPTYVQGEVVSFMIKFLKKETNQFKQSKDLLYSFQDIIGSSEAIHFAREMARRIAGQDITILLRGESGTGKEMFAQAVHRESQRAQGPFVAINCAAIPDNLLESELFGYESGAFTGAQRQGKAGRFELAHGGTIFLDEIGDMSLHLQAKLLRVLQERKVERVGGTQSVYVDVRIIAATHRNLEEMVQKKTFREDLYYRLNVIPITIPPVRERKEDLPILIEYFMKRLSNKEKKQPKYFSKDAYDLIFRYPWPGNVREIVNMVEHVIYLETGDLITADSLPAYLKIKEGKSTSQLQINVAPHGEESFKQQVLHLLDVYGRHTEGKKRIAKEMGISLPTLYRRLKKLKIR</sequence>
<evidence type="ECO:0000259" key="3">
    <source>
        <dbReference type="PROSITE" id="PS50045"/>
    </source>
</evidence>
<evidence type="ECO:0000259" key="4">
    <source>
        <dbReference type="PROSITE" id="PS50112"/>
    </source>
</evidence>
<reference evidence="5 6" key="1">
    <citation type="journal article" date="2000" name="Nucleic Acids Res.">
        <title>Complete genome sequence of the alkaliphilic bacterium Bacillus halodurans and genomic sequence comparison with Bacillus subtilis.</title>
        <authorList>
            <person name="Takami H."/>
            <person name="Nakasone K."/>
            <person name="Takaki Y."/>
            <person name="Maeno G."/>
            <person name="Sasaki R."/>
            <person name="Masui N."/>
            <person name="Fuji F."/>
            <person name="Hirama C."/>
            <person name="Nakamura Y."/>
            <person name="Ogasawara N."/>
            <person name="Kuhara S."/>
            <person name="Horikoshi K."/>
        </authorList>
    </citation>
    <scope>NUCLEOTIDE SEQUENCE [LARGE SCALE GENOMIC DNA]</scope>
    <source>
        <strain evidence="6">ATCC BAA-125 / DSM 18197 / FERM 7344 / JCM 9153 / C-125</strain>
    </source>
</reference>
<dbReference type="Pfam" id="PF25601">
    <property type="entry name" value="AAA_lid_14"/>
    <property type="match status" value="1"/>
</dbReference>
<dbReference type="KEGG" id="bha:BH1879"/>
<dbReference type="PANTHER" id="PTHR32071">
    <property type="entry name" value="TRANSCRIPTIONAL REGULATORY PROTEIN"/>
    <property type="match status" value="1"/>
</dbReference>
<dbReference type="eggNOG" id="COG3829">
    <property type="taxonomic scope" value="Bacteria"/>
</dbReference>
<evidence type="ECO:0000313" key="5">
    <source>
        <dbReference type="EMBL" id="BAB05598.1"/>
    </source>
</evidence>
<dbReference type="HOGENOM" id="CLU_000445_8_1_9"/>
<feature type="domain" description="PAS" evidence="4">
    <location>
        <begin position="122"/>
        <end position="188"/>
    </location>
</feature>
<dbReference type="PROSITE" id="PS50112">
    <property type="entry name" value="PAS"/>
    <property type="match status" value="1"/>
</dbReference>
<dbReference type="Gene3D" id="1.10.8.60">
    <property type="match status" value="1"/>
</dbReference>
<evidence type="ECO:0000313" key="6">
    <source>
        <dbReference type="Proteomes" id="UP000001258"/>
    </source>
</evidence>
<dbReference type="SUPFAM" id="SSF52540">
    <property type="entry name" value="P-loop containing nucleoside triphosphate hydrolases"/>
    <property type="match status" value="1"/>
</dbReference>
<accession>Q9KBP6</accession>
<dbReference type="InterPro" id="IPR003593">
    <property type="entry name" value="AAA+_ATPase"/>
</dbReference>
<protein>
    <submittedName>
        <fullName evidence="5">Transcriptional regulator (Sigma-L-dependent)</fullName>
    </submittedName>
</protein>
<dbReference type="Pfam" id="PF00158">
    <property type="entry name" value="Sigma54_activat"/>
    <property type="match status" value="1"/>
</dbReference>
<dbReference type="FunFam" id="3.40.50.300:FF:000006">
    <property type="entry name" value="DNA-binding transcriptional regulator NtrC"/>
    <property type="match status" value="1"/>
</dbReference>
<dbReference type="PIR" id="G83884">
    <property type="entry name" value="G83884"/>
</dbReference>
<dbReference type="CDD" id="cd00009">
    <property type="entry name" value="AAA"/>
    <property type="match status" value="1"/>
</dbReference>
<dbReference type="InterPro" id="IPR000014">
    <property type="entry name" value="PAS"/>
</dbReference>
<dbReference type="OrthoDB" id="9771372at2"/>
<dbReference type="Proteomes" id="UP000001258">
    <property type="component" value="Chromosome"/>
</dbReference>
<keyword evidence="6" id="KW-1185">Reference proteome</keyword>
<keyword evidence="1" id="KW-0547">Nucleotide-binding</keyword>
<organism evidence="5 6">
    <name type="scientific">Halalkalibacterium halodurans (strain ATCC BAA-125 / DSM 18197 / FERM 7344 / JCM 9153 / C-125)</name>
    <name type="common">Bacillus halodurans</name>
    <dbReference type="NCBI Taxonomy" id="272558"/>
    <lineage>
        <taxon>Bacteria</taxon>
        <taxon>Bacillati</taxon>
        <taxon>Bacillota</taxon>
        <taxon>Bacilli</taxon>
        <taxon>Bacillales</taxon>
        <taxon>Bacillaceae</taxon>
        <taxon>Halalkalibacterium (ex Joshi et al. 2022)</taxon>
    </lineage>
</organism>
<dbReference type="SMART" id="SM00382">
    <property type="entry name" value="AAA"/>
    <property type="match status" value="1"/>
</dbReference>
<dbReference type="GO" id="GO:0005524">
    <property type="term" value="F:ATP binding"/>
    <property type="evidence" value="ECO:0007669"/>
    <property type="project" value="UniProtKB-KW"/>
</dbReference>
<dbReference type="InterPro" id="IPR002078">
    <property type="entry name" value="Sigma_54_int"/>
</dbReference>
<dbReference type="EMBL" id="BA000004">
    <property type="protein sequence ID" value="BAB05598.1"/>
    <property type="molecule type" value="Genomic_DNA"/>
</dbReference>
<dbReference type="GO" id="GO:0006355">
    <property type="term" value="P:regulation of DNA-templated transcription"/>
    <property type="evidence" value="ECO:0007669"/>
    <property type="project" value="InterPro"/>
</dbReference>
<gene>
    <name evidence="5" type="ordered locus">BH1879</name>
</gene>
<dbReference type="InterPro" id="IPR058031">
    <property type="entry name" value="AAA_lid_NorR"/>
</dbReference>
<dbReference type="Gene3D" id="1.10.10.60">
    <property type="entry name" value="Homeodomain-like"/>
    <property type="match status" value="1"/>
</dbReference>
<dbReference type="InterPro" id="IPR025943">
    <property type="entry name" value="Sigma_54_int_dom_ATP-bd_2"/>
</dbReference>
<proteinExistence type="predicted"/>
<dbReference type="PROSITE" id="PS00675">
    <property type="entry name" value="SIGMA54_INTERACT_1"/>
    <property type="match status" value="1"/>
</dbReference>
<evidence type="ECO:0000256" key="1">
    <source>
        <dbReference type="ARBA" id="ARBA00022741"/>
    </source>
</evidence>
<dbReference type="STRING" id="272558.gene:10727777"/>
<dbReference type="SUPFAM" id="SSF46689">
    <property type="entry name" value="Homeodomain-like"/>
    <property type="match status" value="1"/>
</dbReference>
<name>Q9KBP6_HALH5</name>
<dbReference type="AlphaFoldDB" id="Q9KBP6"/>
<dbReference type="InterPro" id="IPR025662">
    <property type="entry name" value="Sigma_54_int_dom_ATP-bd_1"/>
</dbReference>
<evidence type="ECO:0000256" key="2">
    <source>
        <dbReference type="ARBA" id="ARBA00022840"/>
    </source>
</evidence>
<dbReference type="InterPro" id="IPR027417">
    <property type="entry name" value="P-loop_NTPase"/>
</dbReference>
<dbReference type="Gene3D" id="3.40.50.300">
    <property type="entry name" value="P-loop containing nucleotide triphosphate hydrolases"/>
    <property type="match status" value="1"/>
</dbReference>
<dbReference type="InterPro" id="IPR009057">
    <property type="entry name" value="Homeodomain-like_sf"/>
</dbReference>
<keyword evidence="2" id="KW-0067">ATP-binding</keyword>
<dbReference type="PROSITE" id="PS00676">
    <property type="entry name" value="SIGMA54_INTERACT_2"/>
    <property type="match status" value="1"/>
</dbReference>